<dbReference type="AlphaFoldDB" id="A0A8X7Y0F9"/>
<sequence length="81" mass="9103">MQALSPQLKEEKDADSWSNPDGHAQVANMVEFKVDEDAYDVSLNHRWDRYTIYSAFPGEEESLVGYEVEKALAVALEIIAA</sequence>
<organism evidence="2 3">
    <name type="scientific">Populus tomentosa</name>
    <name type="common">Chinese white poplar</name>
    <dbReference type="NCBI Taxonomy" id="118781"/>
    <lineage>
        <taxon>Eukaryota</taxon>
        <taxon>Viridiplantae</taxon>
        <taxon>Streptophyta</taxon>
        <taxon>Embryophyta</taxon>
        <taxon>Tracheophyta</taxon>
        <taxon>Spermatophyta</taxon>
        <taxon>Magnoliopsida</taxon>
        <taxon>eudicotyledons</taxon>
        <taxon>Gunneridae</taxon>
        <taxon>Pentapetalae</taxon>
        <taxon>rosids</taxon>
        <taxon>fabids</taxon>
        <taxon>Malpighiales</taxon>
        <taxon>Salicaceae</taxon>
        <taxon>Saliceae</taxon>
        <taxon>Populus</taxon>
    </lineage>
</organism>
<reference evidence="2" key="1">
    <citation type="journal article" date="2020" name="bioRxiv">
        <title>Hybrid origin of Populus tomentosa Carr. identified through genome sequencing and phylogenomic analysis.</title>
        <authorList>
            <person name="An X."/>
            <person name="Gao K."/>
            <person name="Chen Z."/>
            <person name="Li J."/>
            <person name="Yang X."/>
            <person name="Yang X."/>
            <person name="Zhou J."/>
            <person name="Guo T."/>
            <person name="Zhao T."/>
            <person name="Huang S."/>
            <person name="Miao D."/>
            <person name="Khan W.U."/>
            <person name="Rao P."/>
            <person name="Ye M."/>
            <person name="Lei B."/>
            <person name="Liao W."/>
            <person name="Wang J."/>
            <person name="Ji L."/>
            <person name="Li Y."/>
            <person name="Guo B."/>
            <person name="Mustafa N.S."/>
            <person name="Li S."/>
            <person name="Yun Q."/>
            <person name="Keller S.R."/>
            <person name="Mao J."/>
            <person name="Zhang R."/>
            <person name="Strauss S.H."/>
        </authorList>
    </citation>
    <scope>NUCLEOTIDE SEQUENCE</scope>
    <source>
        <strain evidence="2">GM15</strain>
        <tissue evidence="2">Leaf</tissue>
    </source>
</reference>
<proteinExistence type="predicted"/>
<dbReference type="EMBL" id="JAAWWB010000034">
    <property type="protein sequence ID" value="KAG6741779.1"/>
    <property type="molecule type" value="Genomic_DNA"/>
</dbReference>
<evidence type="ECO:0000256" key="1">
    <source>
        <dbReference type="SAM" id="MobiDB-lite"/>
    </source>
</evidence>
<accession>A0A8X7Y0F9</accession>
<evidence type="ECO:0000313" key="2">
    <source>
        <dbReference type="EMBL" id="KAG6741779.1"/>
    </source>
</evidence>
<feature type="region of interest" description="Disordered" evidence="1">
    <location>
        <begin position="1"/>
        <end position="22"/>
    </location>
</feature>
<keyword evidence="3" id="KW-1185">Reference proteome</keyword>
<name>A0A8X7Y0F9_POPTO</name>
<dbReference type="Proteomes" id="UP000886885">
    <property type="component" value="Chromosome 17D"/>
</dbReference>
<comment type="caution">
    <text evidence="2">The sequence shown here is derived from an EMBL/GenBank/DDBJ whole genome shotgun (WGS) entry which is preliminary data.</text>
</comment>
<protein>
    <submittedName>
        <fullName evidence="2">Uncharacterized protein</fullName>
    </submittedName>
</protein>
<gene>
    <name evidence="2" type="ORF">POTOM_055058</name>
</gene>
<evidence type="ECO:0000313" key="3">
    <source>
        <dbReference type="Proteomes" id="UP000886885"/>
    </source>
</evidence>